<dbReference type="SMART" id="SM00679">
    <property type="entry name" value="CTNS"/>
    <property type="match status" value="2"/>
</dbReference>
<evidence type="ECO:0000256" key="5">
    <source>
        <dbReference type="SAM" id="Phobius"/>
    </source>
</evidence>
<feature type="transmembrane region" description="Helical" evidence="5">
    <location>
        <begin position="164"/>
        <end position="187"/>
    </location>
</feature>
<evidence type="ECO:0000256" key="3">
    <source>
        <dbReference type="ARBA" id="ARBA00022989"/>
    </source>
</evidence>
<feature type="transmembrane region" description="Helical" evidence="5">
    <location>
        <begin position="132"/>
        <end position="152"/>
    </location>
</feature>
<dbReference type="GO" id="GO:0016020">
    <property type="term" value="C:membrane"/>
    <property type="evidence" value="ECO:0007669"/>
    <property type="project" value="UniProtKB-SubCell"/>
</dbReference>
<dbReference type="InterPro" id="IPR006603">
    <property type="entry name" value="PQ-loop_rpt"/>
</dbReference>
<feature type="transmembrane region" description="Helical" evidence="5">
    <location>
        <begin position="81"/>
        <end position="104"/>
    </location>
</feature>
<dbReference type="AlphaFoldDB" id="A0A4P9X5T2"/>
<sequence length="250" mass="27459">PPHSGVKLLFAAFLCVGLVASFTPQYVKLVRARSSQGINPLYLLLGIMSNFCVVANLALLQRPVMACCWHVWTFRVCLENMGSFVQVFLQWFLFAVLFALYYVYWQPSRRGLLTLDWRQRQHYAEWRSARSILTAAAGLHVAIAALVVLLAVTDGPLGARGPLGGAALVLAGLFGTVAALLCVAQFLPQLYSTWVTRDVGALSLLMMLMQTPGGYLMMLSIALQPGNNWTSWAPYFLAASMQGALLLLCL</sequence>
<keyword evidence="4 5" id="KW-0472">Membrane</keyword>
<evidence type="ECO:0000256" key="1">
    <source>
        <dbReference type="ARBA" id="ARBA00004141"/>
    </source>
</evidence>
<proteinExistence type="predicted"/>
<keyword evidence="2 5" id="KW-0812">Transmembrane</keyword>
<feature type="non-terminal residue" evidence="6">
    <location>
        <position position="250"/>
    </location>
</feature>
<dbReference type="PANTHER" id="PTHR16201:SF11">
    <property type="entry name" value="PQ-LOOP REPEAT-CONTAINING PROTEIN"/>
    <property type="match status" value="1"/>
</dbReference>
<keyword evidence="7" id="KW-1185">Reference proteome</keyword>
<evidence type="ECO:0000256" key="2">
    <source>
        <dbReference type="ARBA" id="ARBA00022692"/>
    </source>
</evidence>
<feature type="non-terminal residue" evidence="6">
    <location>
        <position position="1"/>
    </location>
</feature>
<dbReference type="Gene3D" id="1.20.1280.290">
    <property type="match status" value="1"/>
</dbReference>
<dbReference type="InterPro" id="IPR051415">
    <property type="entry name" value="LAAT-1"/>
</dbReference>
<feature type="transmembrane region" description="Helical" evidence="5">
    <location>
        <begin position="229"/>
        <end position="249"/>
    </location>
</feature>
<evidence type="ECO:0000256" key="4">
    <source>
        <dbReference type="ARBA" id="ARBA00023136"/>
    </source>
</evidence>
<reference evidence="7" key="1">
    <citation type="journal article" date="2018" name="Nat. Microbiol.">
        <title>Leveraging single-cell genomics to expand the fungal tree of life.</title>
        <authorList>
            <person name="Ahrendt S.R."/>
            <person name="Quandt C.A."/>
            <person name="Ciobanu D."/>
            <person name="Clum A."/>
            <person name="Salamov A."/>
            <person name="Andreopoulos B."/>
            <person name="Cheng J.F."/>
            <person name="Woyke T."/>
            <person name="Pelin A."/>
            <person name="Henrissat B."/>
            <person name="Reynolds N.K."/>
            <person name="Benny G.L."/>
            <person name="Smith M.E."/>
            <person name="James T.Y."/>
            <person name="Grigoriev I.V."/>
        </authorList>
    </citation>
    <scope>NUCLEOTIDE SEQUENCE [LARGE SCALE GENOMIC DNA]</scope>
    <source>
        <strain evidence="7">ATCC 52028</strain>
    </source>
</reference>
<evidence type="ECO:0000313" key="7">
    <source>
        <dbReference type="Proteomes" id="UP000274922"/>
    </source>
</evidence>
<accession>A0A4P9X5T2</accession>
<gene>
    <name evidence="6" type="ORF">CXG81DRAFT_2254</name>
</gene>
<dbReference type="Pfam" id="PF04193">
    <property type="entry name" value="PQ-loop"/>
    <property type="match status" value="2"/>
</dbReference>
<dbReference type="OrthoDB" id="19344at2759"/>
<feature type="transmembrane region" description="Helical" evidence="5">
    <location>
        <begin position="41"/>
        <end position="61"/>
    </location>
</feature>
<comment type="subcellular location">
    <subcellularLocation>
        <location evidence="1">Membrane</location>
        <topology evidence="1">Multi-pass membrane protein</topology>
    </subcellularLocation>
</comment>
<evidence type="ECO:0000313" key="6">
    <source>
        <dbReference type="EMBL" id="RKP00482.1"/>
    </source>
</evidence>
<keyword evidence="3 5" id="KW-1133">Transmembrane helix</keyword>
<feature type="transmembrane region" description="Helical" evidence="5">
    <location>
        <begin position="199"/>
        <end position="223"/>
    </location>
</feature>
<dbReference type="EMBL" id="ML014213">
    <property type="protein sequence ID" value="RKP00482.1"/>
    <property type="molecule type" value="Genomic_DNA"/>
</dbReference>
<dbReference type="PANTHER" id="PTHR16201">
    <property type="entry name" value="SEVEN TRANSMEMBRANE PROTEIN 1-RELATED"/>
    <property type="match status" value="1"/>
</dbReference>
<evidence type="ECO:0008006" key="8">
    <source>
        <dbReference type="Google" id="ProtNLM"/>
    </source>
</evidence>
<feature type="transmembrane region" description="Helical" evidence="5">
    <location>
        <begin position="6"/>
        <end position="29"/>
    </location>
</feature>
<protein>
    <recommendedName>
        <fullName evidence="8">PQ-loop-domain-containing protein</fullName>
    </recommendedName>
</protein>
<dbReference type="Proteomes" id="UP000274922">
    <property type="component" value="Unassembled WGS sequence"/>
</dbReference>
<organism evidence="6 7">
    <name type="scientific">Caulochytrium protostelioides</name>
    <dbReference type="NCBI Taxonomy" id="1555241"/>
    <lineage>
        <taxon>Eukaryota</taxon>
        <taxon>Fungi</taxon>
        <taxon>Fungi incertae sedis</taxon>
        <taxon>Chytridiomycota</taxon>
        <taxon>Chytridiomycota incertae sedis</taxon>
        <taxon>Chytridiomycetes</taxon>
        <taxon>Caulochytriales</taxon>
        <taxon>Caulochytriaceae</taxon>
        <taxon>Caulochytrium</taxon>
    </lineage>
</organism>
<name>A0A4P9X5T2_9FUNG</name>